<dbReference type="Gene3D" id="1.10.10.10">
    <property type="entry name" value="Winged helix-like DNA-binding domain superfamily/Winged helix DNA-binding domain"/>
    <property type="match status" value="1"/>
</dbReference>
<feature type="domain" description="HTH lysR-type" evidence="5">
    <location>
        <begin position="20"/>
        <end position="72"/>
    </location>
</feature>
<dbReference type="Pfam" id="PF03466">
    <property type="entry name" value="LysR_substrate"/>
    <property type="match status" value="1"/>
</dbReference>
<dbReference type="AlphaFoldDB" id="A0A6J5KEF6"/>
<keyword evidence="2" id="KW-0805">Transcription regulation</keyword>
<dbReference type="InterPro" id="IPR058163">
    <property type="entry name" value="LysR-type_TF_proteobact-type"/>
</dbReference>
<dbReference type="Pfam" id="PF00126">
    <property type="entry name" value="HTH_1"/>
    <property type="match status" value="1"/>
</dbReference>
<reference evidence="6 7" key="1">
    <citation type="submission" date="2020-04" db="EMBL/GenBank/DDBJ databases">
        <authorList>
            <person name="De Canck E."/>
        </authorList>
    </citation>
    <scope>NUCLEOTIDE SEQUENCE [LARGE SCALE GENOMIC DNA]</scope>
    <source>
        <strain evidence="6 7">LMG 9964</strain>
    </source>
</reference>
<sequence>MYNLPPKIADRLDSGLFANLHTFLVVARYKSFSRGADELCLTTSAVSHRIKRLESALGMSLFVRLTRKIALTADGERLFGILQRTMSELAQALEPTSEERVEGRLTVYARPSVAACWLVPQLATFSADYPGLSIDLRVGNDPIDFRSQNIDLAIDYTHGPFPGLVSHKLMDESTAPVCSPKYADQHELIGCPSNIVRCTLLHDSLAWNHASHDAEWALWCSQNVPDAVLPDRTHTFDRSDLCIVAAVNHLGIAMGRRHLVESHICSGELVLPFGAFSQSSPYSYYAVHREGVLPRRAAVFVSWLRDISQRKE</sequence>
<gene>
    <name evidence="6" type="primary">dsdC</name>
    <name evidence="6" type="ORF">LMG9964_05401</name>
</gene>
<dbReference type="FunFam" id="1.10.10.10:FF:000001">
    <property type="entry name" value="LysR family transcriptional regulator"/>
    <property type="match status" value="1"/>
</dbReference>
<dbReference type="GO" id="GO:0043565">
    <property type="term" value="F:sequence-specific DNA binding"/>
    <property type="evidence" value="ECO:0007669"/>
    <property type="project" value="TreeGrafter"/>
</dbReference>
<name>A0A6J5KEF6_9BURK</name>
<dbReference type="EMBL" id="CADILN010000010">
    <property type="protein sequence ID" value="CAB4051722.1"/>
    <property type="molecule type" value="Genomic_DNA"/>
</dbReference>
<dbReference type="RefSeq" id="WP_015004499.1">
    <property type="nucleotide sequence ID" value="NZ_CADILN010000010.1"/>
</dbReference>
<evidence type="ECO:0000256" key="2">
    <source>
        <dbReference type="ARBA" id="ARBA00023015"/>
    </source>
</evidence>
<dbReference type="GeneID" id="27801588"/>
<dbReference type="Proteomes" id="UP000494102">
    <property type="component" value="Unassembled WGS sequence"/>
</dbReference>
<dbReference type="GO" id="GO:0006351">
    <property type="term" value="P:DNA-templated transcription"/>
    <property type="evidence" value="ECO:0007669"/>
    <property type="project" value="TreeGrafter"/>
</dbReference>
<keyword evidence="3" id="KW-0238">DNA-binding</keyword>
<dbReference type="GO" id="GO:0003700">
    <property type="term" value="F:DNA-binding transcription factor activity"/>
    <property type="evidence" value="ECO:0007669"/>
    <property type="project" value="InterPro"/>
</dbReference>
<evidence type="ECO:0000256" key="1">
    <source>
        <dbReference type="ARBA" id="ARBA00009437"/>
    </source>
</evidence>
<dbReference type="CDD" id="cd08432">
    <property type="entry name" value="PBP2_GcdR_TrpI_HvrB_AmpR_like"/>
    <property type="match status" value="1"/>
</dbReference>
<dbReference type="InterPro" id="IPR000847">
    <property type="entry name" value="LysR_HTH_N"/>
</dbReference>
<protein>
    <submittedName>
        <fullName evidence="6">HTH-type transcriptional regulator DsdC</fullName>
    </submittedName>
</protein>
<dbReference type="InterPro" id="IPR005119">
    <property type="entry name" value="LysR_subst-bd"/>
</dbReference>
<dbReference type="PANTHER" id="PTHR30537:SF32">
    <property type="entry name" value="HTH-TYPE TRANSCRIPTIONAL REGULATOR DSDC"/>
    <property type="match status" value="1"/>
</dbReference>
<dbReference type="Gene3D" id="3.40.190.10">
    <property type="entry name" value="Periplasmic binding protein-like II"/>
    <property type="match status" value="2"/>
</dbReference>
<accession>A0A6J5KEF6</accession>
<dbReference type="PROSITE" id="PS50931">
    <property type="entry name" value="HTH_LYSR"/>
    <property type="match status" value="1"/>
</dbReference>
<dbReference type="InterPro" id="IPR036388">
    <property type="entry name" value="WH-like_DNA-bd_sf"/>
</dbReference>
<evidence type="ECO:0000313" key="7">
    <source>
        <dbReference type="Proteomes" id="UP000494102"/>
    </source>
</evidence>
<keyword evidence="4" id="KW-0804">Transcription</keyword>
<evidence type="ECO:0000256" key="3">
    <source>
        <dbReference type="ARBA" id="ARBA00023125"/>
    </source>
</evidence>
<organism evidence="6 7">
    <name type="scientific">Paraburkholderia phenoliruptrix</name>
    <dbReference type="NCBI Taxonomy" id="252970"/>
    <lineage>
        <taxon>Bacteria</taxon>
        <taxon>Pseudomonadati</taxon>
        <taxon>Pseudomonadota</taxon>
        <taxon>Betaproteobacteria</taxon>
        <taxon>Burkholderiales</taxon>
        <taxon>Burkholderiaceae</taxon>
        <taxon>Paraburkholderia</taxon>
    </lineage>
</organism>
<dbReference type="PRINTS" id="PR00039">
    <property type="entry name" value="HTHLYSR"/>
</dbReference>
<proteinExistence type="inferred from homology"/>
<evidence type="ECO:0000259" key="5">
    <source>
        <dbReference type="PROSITE" id="PS50931"/>
    </source>
</evidence>
<evidence type="ECO:0000256" key="4">
    <source>
        <dbReference type="ARBA" id="ARBA00023163"/>
    </source>
</evidence>
<dbReference type="NCBIfam" id="NF007491">
    <property type="entry name" value="PRK10086.1"/>
    <property type="match status" value="1"/>
</dbReference>
<dbReference type="PANTHER" id="PTHR30537">
    <property type="entry name" value="HTH-TYPE TRANSCRIPTIONAL REGULATOR"/>
    <property type="match status" value="1"/>
</dbReference>
<dbReference type="SUPFAM" id="SSF53850">
    <property type="entry name" value="Periplasmic binding protein-like II"/>
    <property type="match status" value="1"/>
</dbReference>
<dbReference type="SUPFAM" id="SSF46785">
    <property type="entry name" value="Winged helix' DNA-binding domain"/>
    <property type="match status" value="1"/>
</dbReference>
<evidence type="ECO:0000313" key="6">
    <source>
        <dbReference type="EMBL" id="CAB4051722.1"/>
    </source>
</evidence>
<dbReference type="InterPro" id="IPR036390">
    <property type="entry name" value="WH_DNA-bd_sf"/>
</dbReference>
<comment type="similarity">
    <text evidence="1">Belongs to the LysR transcriptional regulatory family.</text>
</comment>